<gene>
    <name evidence="2" type="ORF">CVLEPA_LOCUS18698</name>
</gene>
<feature type="region of interest" description="Disordered" evidence="1">
    <location>
        <begin position="16"/>
        <end position="69"/>
    </location>
</feature>
<evidence type="ECO:0000313" key="3">
    <source>
        <dbReference type="Proteomes" id="UP001642483"/>
    </source>
</evidence>
<name>A0ABP0G7N7_CLALP</name>
<reference evidence="2 3" key="1">
    <citation type="submission" date="2024-02" db="EMBL/GenBank/DDBJ databases">
        <authorList>
            <person name="Daric V."/>
            <person name="Darras S."/>
        </authorList>
    </citation>
    <scope>NUCLEOTIDE SEQUENCE [LARGE SCALE GENOMIC DNA]</scope>
</reference>
<organism evidence="2 3">
    <name type="scientific">Clavelina lepadiformis</name>
    <name type="common">Light-bulb sea squirt</name>
    <name type="synonym">Ascidia lepadiformis</name>
    <dbReference type="NCBI Taxonomy" id="159417"/>
    <lineage>
        <taxon>Eukaryota</taxon>
        <taxon>Metazoa</taxon>
        <taxon>Chordata</taxon>
        <taxon>Tunicata</taxon>
        <taxon>Ascidiacea</taxon>
        <taxon>Aplousobranchia</taxon>
        <taxon>Clavelinidae</taxon>
        <taxon>Clavelina</taxon>
    </lineage>
</organism>
<evidence type="ECO:0000256" key="1">
    <source>
        <dbReference type="SAM" id="MobiDB-lite"/>
    </source>
</evidence>
<protein>
    <submittedName>
        <fullName evidence="2">Uncharacterized protein</fullName>
    </submittedName>
</protein>
<dbReference type="EMBL" id="CAWYQH010000103">
    <property type="protein sequence ID" value="CAK8686779.1"/>
    <property type="molecule type" value="Genomic_DNA"/>
</dbReference>
<accession>A0ABP0G7N7</accession>
<dbReference type="Proteomes" id="UP001642483">
    <property type="component" value="Unassembled WGS sequence"/>
</dbReference>
<keyword evidence="3" id="KW-1185">Reference proteome</keyword>
<proteinExistence type="predicted"/>
<feature type="compositionally biased region" description="Basic and acidic residues" evidence="1">
    <location>
        <begin position="18"/>
        <end position="53"/>
    </location>
</feature>
<comment type="caution">
    <text evidence="2">The sequence shown here is derived from an EMBL/GenBank/DDBJ whole genome shotgun (WGS) entry which is preliminary data.</text>
</comment>
<evidence type="ECO:0000313" key="2">
    <source>
        <dbReference type="EMBL" id="CAK8686779.1"/>
    </source>
</evidence>
<sequence>MACILIILNKEAIQNQWRNRDPQRPDEKWEKESDDSVHEVDDSVSDRNYRPEDSESDASESSDSQLNEIGGSIAPLIRINLHQTEEI</sequence>